<reference evidence="1 2" key="1">
    <citation type="journal article" date="2024" name="G3 (Bethesda)">
        <title>Genome assembly of Hibiscus sabdariffa L. provides insights into metabolisms of medicinal natural products.</title>
        <authorList>
            <person name="Kim T."/>
        </authorList>
    </citation>
    <scope>NUCLEOTIDE SEQUENCE [LARGE SCALE GENOMIC DNA]</scope>
    <source>
        <strain evidence="1">TK-2024</strain>
        <tissue evidence="1">Old leaves</tissue>
    </source>
</reference>
<proteinExistence type="predicted"/>
<sequence>MHTVNKAFTQKPRFLLITDTNALWMKFLGQKYRIIDTCSTSIARSNNSSLWRALSNGWNDLLSSIARSVDNGNSICLFNDAWVSSLSPLRDHVLHPIK</sequence>
<dbReference type="EMBL" id="JBBPBM010000001">
    <property type="protein sequence ID" value="KAK8601893.1"/>
    <property type="molecule type" value="Genomic_DNA"/>
</dbReference>
<evidence type="ECO:0000313" key="2">
    <source>
        <dbReference type="Proteomes" id="UP001472677"/>
    </source>
</evidence>
<accession>A0ABR2GG62</accession>
<protein>
    <submittedName>
        <fullName evidence="1">Uncharacterized protein</fullName>
    </submittedName>
</protein>
<organism evidence="1 2">
    <name type="scientific">Hibiscus sabdariffa</name>
    <name type="common">roselle</name>
    <dbReference type="NCBI Taxonomy" id="183260"/>
    <lineage>
        <taxon>Eukaryota</taxon>
        <taxon>Viridiplantae</taxon>
        <taxon>Streptophyta</taxon>
        <taxon>Embryophyta</taxon>
        <taxon>Tracheophyta</taxon>
        <taxon>Spermatophyta</taxon>
        <taxon>Magnoliopsida</taxon>
        <taxon>eudicotyledons</taxon>
        <taxon>Gunneridae</taxon>
        <taxon>Pentapetalae</taxon>
        <taxon>rosids</taxon>
        <taxon>malvids</taxon>
        <taxon>Malvales</taxon>
        <taxon>Malvaceae</taxon>
        <taxon>Malvoideae</taxon>
        <taxon>Hibiscus</taxon>
    </lineage>
</organism>
<comment type="caution">
    <text evidence="1">The sequence shown here is derived from an EMBL/GenBank/DDBJ whole genome shotgun (WGS) entry which is preliminary data.</text>
</comment>
<dbReference type="Proteomes" id="UP001472677">
    <property type="component" value="Unassembled WGS sequence"/>
</dbReference>
<name>A0ABR2GG62_9ROSI</name>
<evidence type="ECO:0000313" key="1">
    <source>
        <dbReference type="EMBL" id="KAK8601893.1"/>
    </source>
</evidence>
<gene>
    <name evidence="1" type="ORF">V6N12_051716</name>
</gene>
<keyword evidence="2" id="KW-1185">Reference proteome</keyword>